<evidence type="ECO:0000313" key="2">
    <source>
        <dbReference type="Proteomes" id="UP000215914"/>
    </source>
</evidence>
<comment type="caution">
    <text evidence="1">The sequence shown here is derived from an EMBL/GenBank/DDBJ whole genome shotgun (WGS) entry which is preliminary data.</text>
</comment>
<evidence type="ECO:0000313" key="1">
    <source>
        <dbReference type="EMBL" id="KAF5819040.1"/>
    </source>
</evidence>
<dbReference type="Proteomes" id="UP000215914">
    <property type="component" value="Unassembled WGS sequence"/>
</dbReference>
<gene>
    <name evidence="1" type="ORF">HanXRQr2_Chr02g0073121</name>
</gene>
<keyword evidence="2" id="KW-1185">Reference proteome</keyword>
<accession>A0A9K3JR21</accession>
<dbReference type="EMBL" id="MNCJ02000317">
    <property type="protein sequence ID" value="KAF5819040.1"/>
    <property type="molecule type" value="Genomic_DNA"/>
</dbReference>
<organism evidence="1 2">
    <name type="scientific">Helianthus annuus</name>
    <name type="common">Common sunflower</name>
    <dbReference type="NCBI Taxonomy" id="4232"/>
    <lineage>
        <taxon>Eukaryota</taxon>
        <taxon>Viridiplantae</taxon>
        <taxon>Streptophyta</taxon>
        <taxon>Embryophyta</taxon>
        <taxon>Tracheophyta</taxon>
        <taxon>Spermatophyta</taxon>
        <taxon>Magnoliopsida</taxon>
        <taxon>eudicotyledons</taxon>
        <taxon>Gunneridae</taxon>
        <taxon>Pentapetalae</taxon>
        <taxon>asterids</taxon>
        <taxon>campanulids</taxon>
        <taxon>Asterales</taxon>
        <taxon>Asteraceae</taxon>
        <taxon>Asteroideae</taxon>
        <taxon>Heliantheae alliance</taxon>
        <taxon>Heliantheae</taxon>
        <taxon>Helianthus</taxon>
    </lineage>
</organism>
<name>A0A9K3JR21_HELAN</name>
<reference evidence="1" key="1">
    <citation type="journal article" date="2017" name="Nature">
        <title>The sunflower genome provides insights into oil metabolism, flowering and Asterid evolution.</title>
        <authorList>
            <person name="Badouin H."/>
            <person name="Gouzy J."/>
            <person name="Grassa C.J."/>
            <person name="Murat F."/>
            <person name="Staton S.E."/>
            <person name="Cottret L."/>
            <person name="Lelandais-Briere C."/>
            <person name="Owens G.L."/>
            <person name="Carrere S."/>
            <person name="Mayjonade B."/>
            <person name="Legrand L."/>
            <person name="Gill N."/>
            <person name="Kane N.C."/>
            <person name="Bowers J.E."/>
            <person name="Hubner S."/>
            <person name="Bellec A."/>
            <person name="Berard A."/>
            <person name="Berges H."/>
            <person name="Blanchet N."/>
            <person name="Boniface M.C."/>
            <person name="Brunel D."/>
            <person name="Catrice O."/>
            <person name="Chaidir N."/>
            <person name="Claudel C."/>
            <person name="Donnadieu C."/>
            <person name="Faraut T."/>
            <person name="Fievet G."/>
            <person name="Helmstetter N."/>
            <person name="King M."/>
            <person name="Knapp S.J."/>
            <person name="Lai Z."/>
            <person name="Le Paslier M.C."/>
            <person name="Lippi Y."/>
            <person name="Lorenzon L."/>
            <person name="Mandel J.R."/>
            <person name="Marage G."/>
            <person name="Marchand G."/>
            <person name="Marquand E."/>
            <person name="Bret-Mestries E."/>
            <person name="Morien E."/>
            <person name="Nambeesan S."/>
            <person name="Nguyen T."/>
            <person name="Pegot-Espagnet P."/>
            <person name="Pouilly N."/>
            <person name="Raftis F."/>
            <person name="Sallet E."/>
            <person name="Schiex T."/>
            <person name="Thomas J."/>
            <person name="Vandecasteele C."/>
            <person name="Vares D."/>
            <person name="Vear F."/>
            <person name="Vautrin S."/>
            <person name="Crespi M."/>
            <person name="Mangin B."/>
            <person name="Burke J.M."/>
            <person name="Salse J."/>
            <person name="Munos S."/>
            <person name="Vincourt P."/>
            <person name="Rieseberg L.H."/>
            <person name="Langlade N.B."/>
        </authorList>
    </citation>
    <scope>NUCLEOTIDE SEQUENCE</scope>
    <source>
        <tissue evidence="1">Leaves</tissue>
    </source>
</reference>
<dbReference type="Gramene" id="mRNA:HanXRQr2_Chr02g0073121">
    <property type="protein sequence ID" value="CDS:HanXRQr2_Chr02g0073121.1"/>
    <property type="gene ID" value="HanXRQr2_Chr02g0073121"/>
</dbReference>
<reference evidence="1" key="2">
    <citation type="submission" date="2020-06" db="EMBL/GenBank/DDBJ databases">
        <title>Helianthus annuus Genome sequencing and assembly Release 2.</title>
        <authorList>
            <person name="Gouzy J."/>
            <person name="Langlade N."/>
            <person name="Munos S."/>
        </authorList>
    </citation>
    <scope>NUCLEOTIDE SEQUENCE</scope>
    <source>
        <tissue evidence="1">Leaves</tissue>
    </source>
</reference>
<proteinExistence type="predicted"/>
<protein>
    <submittedName>
        <fullName evidence="1">Uncharacterized protein</fullName>
    </submittedName>
</protein>
<dbReference type="AlphaFoldDB" id="A0A9K3JR21"/>
<sequence length="52" mass="6073">MTMPTSSVRDLCVASNIECGDRDLEFMRKINDIHREVQCSMELKLKFLDSCY</sequence>